<keyword evidence="3" id="KW-1185">Reference proteome</keyword>
<dbReference type="EMBL" id="BAABDE010000025">
    <property type="protein sequence ID" value="GAA3822824.1"/>
    <property type="molecule type" value="Genomic_DNA"/>
</dbReference>
<organism evidence="2 3">
    <name type="scientific">Streptomyces coacervatus</name>
    <dbReference type="NCBI Taxonomy" id="647381"/>
    <lineage>
        <taxon>Bacteria</taxon>
        <taxon>Bacillati</taxon>
        <taxon>Actinomycetota</taxon>
        <taxon>Actinomycetes</taxon>
        <taxon>Kitasatosporales</taxon>
        <taxon>Streptomycetaceae</taxon>
        <taxon>Streptomyces</taxon>
    </lineage>
</organism>
<comment type="caution">
    <text evidence="2">The sequence shown here is derived from an EMBL/GenBank/DDBJ whole genome shotgun (WGS) entry which is preliminary data.</text>
</comment>
<reference evidence="3" key="1">
    <citation type="journal article" date="2019" name="Int. J. Syst. Evol. Microbiol.">
        <title>The Global Catalogue of Microorganisms (GCM) 10K type strain sequencing project: providing services to taxonomists for standard genome sequencing and annotation.</title>
        <authorList>
            <consortium name="The Broad Institute Genomics Platform"/>
            <consortium name="The Broad Institute Genome Sequencing Center for Infectious Disease"/>
            <person name="Wu L."/>
            <person name="Ma J."/>
        </authorList>
    </citation>
    <scope>NUCLEOTIDE SEQUENCE [LARGE SCALE GENOMIC DNA]</scope>
    <source>
        <strain evidence="3">JCM 17138</strain>
    </source>
</reference>
<sequence length="76" mass="8539">MSCTTSRRIRLFPGSLFLGSADMRRIVRPPDVPRPMSRPDVRQLPPFHTAIGSTSGSYAIRVRSLDRPLRPSYGRA</sequence>
<evidence type="ECO:0000313" key="3">
    <source>
        <dbReference type="Proteomes" id="UP001501009"/>
    </source>
</evidence>
<feature type="region of interest" description="Disordered" evidence="1">
    <location>
        <begin position="29"/>
        <end position="48"/>
    </location>
</feature>
<protein>
    <submittedName>
        <fullName evidence="2">Uncharacterized protein</fullName>
    </submittedName>
</protein>
<evidence type="ECO:0000313" key="2">
    <source>
        <dbReference type="EMBL" id="GAA3822824.1"/>
    </source>
</evidence>
<name>A0ABP7INS2_9ACTN</name>
<gene>
    <name evidence="2" type="ORF">GCM10022403_065350</name>
</gene>
<accession>A0ABP7INS2</accession>
<proteinExistence type="predicted"/>
<dbReference type="Proteomes" id="UP001501009">
    <property type="component" value="Unassembled WGS sequence"/>
</dbReference>
<evidence type="ECO:0000256" key="1">
    <source>
        <dbReference type="SAM" id="MobiDB-lite"/>
    </source>
</evidence>